<name>A0A2H9YNI4_9GAMM</name>
<evidence type="ECO:0000256" key="5">
    <source>
        <dbReference type="ARBA" id="ARBA00023136"/>
    </source>
</evidence>
<evidence type="ECO:0000256" key="1">
    <source>
        <dbReference type="ARBA" id="ARBA00004651"/>
    </source>
</evidence>
<keyword evidence="4 6" id="KW-1133">Transmembrane helix</keyword>
<dbReference type="EMBL" id="PHRG01000018">
    <property type="protein sequence ID" value="PJO74218.1"/>
    <property type="molecule type" value="Genomic_DNA"/>
</dbReference>
<feature type="transmembrane region" description="Helical" evidence="6">
    <location>
        <begin position="63"/>
        <end position="81"/>
    </location>
</feature>
<evidence type="ECO:0000256" key="3">
    <source>
        <dbReference type="ARBA" id="ARBA00022692"/>
    </source>
</evidence>
<keyword evidence="5 6" id="KW-0472">Membrane</keyword>
<sequence>MWKFTRFFLQLSLIMIFWGLGGGIQHLFHLKISGDIIGLILLLFFLLTGFLRLQSVEIAGKFLIQHLVLFFIPCVVGLIQFKELFIFYGFQVIITVVLSTICVLISTAYSVYWGIRLEGQFAKEKNEC</sequence>
<evidence type="ECO:0000256" key="2">
    <source>
        <dbReference type="ARBA" id="ARBA00022475"/>
    </source>
</evidence>
<evidence type="ECO:0000313" key="8">
    <source>
        <dbReference type="Proteomes" id="UP000243446"/>
    </source>
</evidence>
<reference evidence="7 8" key="1">
    <citation type="submission" date="2017-11" db="EMBL/GenBank/DDBJ databases">
        <title>Revising the taxonomy of the Acinetobacter lwoffii group: the description of Acinetobacter pseudolwoffii sp. nov. and emended description of Acinetobacter lwoffii.</title>
        <authorList>
            <person name="Nemec A."/>
            <person name="Radolfova-Krizova L."/>
        </authorList>
    </citation>
    <scope>NUCLEOTIDE SEQUENCE [LARGE SCALE GENOMIC DNA]</scope>
    <source>
        <strain evidence="7 8">ANC 5044</strain>
    </source>
</reference>
<dbReference type="GO" id="GO:0005886">
    <property type="term" value="C:plasma membrane"/>
    <property type="evidence" value="ECO:0007669"/>
    <property type="project" value="UniProtKB-SubCell"/>
</dbReference>
<keyword evidence="2" id="KW-1003">Cell membrane</keyword>
<dbReference type="PANTHER" id="PTHR33931:SF2">
    <property type="entry name" value="HOLIN-LIKE PROTEIN CIDA"/>
    <property type="match status" value="1"/>
</dbReference>
<comment type="caution">
    <text evidence="7">The sequence shown here is derived from an EMBL/GenBank/DDBJ whole genome shotgun (WGS) entry which is preliminary data.</text>
</comment>
<organism evidence="7 8">
    <name type="scientific">Acinetobacter pseudolwoffii</name>
    <dbReference type="NCBI Taxonomy" id="2053287"/>
    <lineage>
        <taxon>Bacteria</taxon>
        <taxon>Pseudomonadati</taxon>
        <taxon>Pseudomonadota</taxon>
        <taxon>Gammaproteobacteria</taxon>
        <taxon>Moraxellales</taxon>
        <taxon>Moraxellaceae</taxon>
        <taxon>Acinetobacter</taxon>
    </lineage>
</organism>
<gene>
    <name evidence="7" type="ORF">CWI32_14735</name>
</gene>
<evidence type="ECO:0000256" key="6">
    <source>
        <dbReference type="SAM" id="Phobius"/>
    </source>
</evidence>
<dbReference type="Proteomes" id="UP000243446">
    <property type="component" value="Unassembled WGS sequence"/>
</dbReference>
<feature type="transmembrane region" description="Helical" evidence="6">
    <location>
        <begin position="87"/>
        <end position="115"/>
    </location>
</feature>
<dbReference type="GeneID" id="97176390"/>
<feature type="transmembrane region" description="Helical" evidence="6">
    <location>
        <begin position="34"/>
        <end position="51"/>
    </location>
</feature>
<protein>
    <submittedName>
        <fullName evidence="7">CidA/LrgA family protein</fullName>
    </submittedName>
</protein>
<evidence type="ECO:0000313" key="7">
    <source>
        <dbReference type="EMBL" id="PJO74218.1"/>
    </source>
</evidence>
<dbReference type="Pfam" id="PF03788">
    <property type="entry name" value="LrgA"/>
    <property type="match status" value="1"/>
</dbReference>
<dbReference type="AlphaFoldDB" id="A0A2H9YNI4"/>
<feature type="transmembrane region" description="Helical" evidence="6">
    <location>
        <begin position="7"/>
        <end position="28"/>
    </location>
</feature>
<dbReference type="InterPro" id="IPR005538">
    <property type="entry name" value="LrgA/CidA"/>
</dbReference>
<keyword evidence="3 6" id="KW-0812">Transmembrane</keyword>
<comment type="subcellular location">
    <subcellularLocation>
        <location evidence="1">Cell membrane</location>
        <topology evidence="1">Multi-pass membrane protein</topology>
    </subcellularLocation>
</comment>
<dbReference type="PANTHER" id="PTHR33931">
    <property type="entry name" value="HOLIN-LIKE PROTEIN CIDA-RELATED"/>
    <property type="match status" value="1"/>
</dbReference>
<evidence type="ECO:0000256" key="4">
    <source>
        <dbReference type="ARBA" id="ARBA00022989"/>
    </source>
</evidence>
<dbReference type="RefSeq" id="WP_005093813.1">
    <property type="nucleotide sequence ID" value="NZ_CBDBYO010000028.1"/>
</dbReference>
<accession>A0A2H9YNI4</accession>
<proteinExistence type="predicted"/>